<comment type="caution">
    <text evidence="2">The sequence shown here is derived from an EMBL/GenBank/DDBJ whole genome shotgun (WGS) entry which is preliminary data.</text>
</comment>
<dbReference type="Proteomes" id="UP001610563">
    <property type="component" value="Unassembled WGS sequence"/>
</dbReference>
<comment type="pathway">
    <text evidence="1">Secondary metabolite biosynthesis.</text>
</comment>
<evidence type="ECO:0000313" key="2">
    <source>
        <dbReference type="EMBL" id="KAL2796592.1"/>
    </source>
</evidence>
<accession>A0ABR4GC47</accession>
<evidence type="ECO:0000313" key="3">
    <source>
        <dbReference type="Proteomes" id="UP001610563"/>
    </source>
</evidence>
<dbReference type="SUPFAM" id="SSF51197">
    <property type="entry name" value="Clavaminate synthase-like"/>
    <property type="match status" value="1"/>
</dbReference>
<reference evidence="2 3" key="1">
    <citation type="submission" date="2024-07" db="EMBL/GenBank/DDBJ databases">
        <title>Section-level genome sequencing and comparative genomics of Aspergillus sections Usti and Cavernicolus.</title>
        <authorList>
            <consortium name="Lawrence Berkeley National Laboratory"/>
            <person name="Nybo J.L."/>
            <person name="Vesth T.C."/>
            <person name="Theobald S."/>
            <person name="Frisvad J.C."/>
            <person name="Larsen T.O."/>
            <person name="Kjaerboelling I."/>
            <person name="Rothschild-Mancinelli K."/>
            <person name="Lyhne E.K."/>
            <person name="Kogle M.E."/>
            <person name="Barry K."/>
            <person name="Clum A."/>
            <person name="Na H."/>
            <person name="Ledsgaard L."/>
            <person name="Lin J."/>
            <person name="Lipzen A."/>
            <person name="Kuo A."/>
            <person name="Riley R."/>
            <person name="Mondo S."/>
            <person name="Labutti K."/>
            <person name="Haridas S."/>
            <person name="Pangalinan J."/>
            <person name="Salamov A.A."/>
            <person name="Simmons B.A."/>
            <person name="Magnuson J.K."/>
            <person name="Chen J."/>
            <person name="Drula E."/>
            <person name="Henrissat B."/>
            <person name="Wiebenga A."/>
            <person name="Lubbers R.J."/>
            <person name="Gomes A.C."/>
            <person name="Makela M.R."/>
            <person name="Stajich J."/>
            <person name="Grigoriev I.V."/>
            <person name="Mortensen U.H."/>
            <person name="De Vries R.P."/>
            <person name="Baker S.E."/>
            <person name="Andersen M.R."/>
        </authorList>
    </citation>
    <scope>NUCLEOTIDE SEQUENCE [LARGE SCALE GENOMIC DNA]</scope>
    <source>
        <strain evidence="2 3">CBS 209.92</strain>
    </source>
</reference>
<dbReference type="EMBL" id="JBFTWV010000025">
    <property type="protein sequence ID" value="KAL2796592.1"/>
    <property type="molecule type" value="Genomic_DNA"/>
</dbReference>
<sequence length="325" mass="36683">MAPSKQYGTGLHYLTPDAPLDDIIHLLKRDGAVGVRGLVSVTDLDQTYDEIKDRMNTDREWEEEFFPKETKRVNGLIGASPTYTRTQAMNPLFQSLCTELLTTRSTFWWGDTRKESVSKPYVTAAVAIQIGPGGKAQPLHGDSYVNHRVREEIEDWMMVTKENGGTQIIPGSHLWYASLHLFFPLLSLSFRLLYDILLGIDLTFLIIARSTSRPTPPDPSLIITPTLEKGDALLIYSSVMHGGGNNITTDNYRLVYSTFAVRGYLRQEENQFLAIPREVVTTLDRQTQQFIGYYISEPACGHVEQMDPIYVLYPELLGEGGPRDF</sequence>
<dbReference type="Gene3D" id="2.60.120.620">
    <property type="entry name" value="q2cbj1_9rhob like domain"/>
    <property type="match status" value="2"/>
</dbReference>
<dbReference type="InterPro" id="IPR008775">
    <property type="entry name" value="Phytyl_CoA_dOase-like"/>
</dbReference>
<protein>
    <recommendedName>
        <fullName evidence="4">Phytanoyl-CoA dioxygenase family protein</fullName>
    </recommendedName>
</protein>
<name>A0ABR4GC47_9EURO</name>
<keyword evidence="3" id="KW-1185">Reference proteome</keyword>
<dbReference type="Pfam" id="PF05721">
    <property type="entry name" value="PhyH"/>
    <property type="match status" value="1"/>
</dbReference>
<evidence type="ECO:0008006" key="4">
    <source>
        <dbReference type="Google" id="ProtNLM"/>
    </source>
</evidence>
<organism evidence="2 3">
    <name type="scientific">Aspergillus keveii</name>
    <dbReference type="NCBI Taxonomy" id="714993"/>
    <lineage>
        <taxon>Eukaryota</taxon>
        <taxon>Fungi</taxon>
        <taxon>Dikarya</taxon>
        <taxon>Ascomycota</taxon>
        <taxon>Pezizomycotina</taxon>
        <taxon>Eurotiomycetes</taxon>
        <taxon>Eurotiomycetidae</taxon>
        <taxon>Eurotiales</taxon>
        <taxon>Aspergillaceae</taxon>
        <taxon>Aspergillus</taxon>
        <taxon>Aspergillus subgen. Nidulantes</taxon>
    </lineage>
</organism>
<proteinExistence type="predicted"/>
<gene>
    <name evidence="2" type="ORF">BJX66DRAFT_335832</name>
</gene>
<evidence type="ECO:0000256" key="1">
    <source>
        <dbReference type="ARBA" id="ARBA00005179"/>
    </source>
</evidence>